<dbReference type="EMBL" id="SDKC01000001">
    <property type="protein sequence ID" value="RXS75309.1"/>
    <property type="molecule type" value="Genomic_DNA"/>
</dbReference>
<dbReference type="RefSeq" id="WP_022170913.1">
    <property type="nucleotide sequence ID" value="NZ_DAWBJR010000004.1"/>
</dbReference>
<feature type="domain" description="Polymerase/histidinol phosphatase N-terminal" evidence="1">
    <location>
        <begin position="3"/>
        <end position="73"/>
    </location>
</feature>
<reference evidence="2 3" key="1">
    <citation type="submission" date="2019-01" db="EMBL/GenBank/DDBJ databases">
        <title>Blautia sp. nov. KGMB01111 isolated human feces.</title>
        <authorList>
            <person name="Park J.-E."/>
            <person name="Kim J.-S."/>
            <person name="Park S.-H."/>
        </authorList>
    </citation>
    <scope>NUCLEOTIDE SEQUENCE [LARGE SCALE GENOMIC DNA]</scope>
    <source>
        <strain evidence="2 3">KGMB01111</strain>
    </source>
</reference>
<dbReference type="Gene3D" id="3.20.20.140">
    <property type="entry name" value="Metal-dependent hydrolases"/>
    <property type="match status" value="1"/>
</dbReference>
<dbReference type="InterPro" id="IPR003141">
    <property type="entry name" value="Pol/His_phosphatase_N"/>
</dbReference>
<comment type="caution">
    <text evidence="2">The sequence shown here is derived from an EMBL/GenBank/DDBJ whole genome shotgun (WGS) entry which is preliminary data.</text>
</comment>
<gene>
    <name evidence="2" type="ORF">ETP43_08820</name>
</gene>
<protein>
    <submittedName>
        <fullName evidence="2">PHP domain-containing protein</fullName>
    </submittedName>
</protein>
<dbReference type="PANTHER" id="PTHR42924:SF3">
    <property type="entry name" value="POLYMERASE_HISTIDINOL PHOSPHATASE N-TERMINAL DOMAIN-CONTAINING PROTEIN"/>
    <property type="match status" value="1"/>
</dbReference>
<organism evidence="2 3">
    <name type="scientific">Blautia faecicola</name>
    <dbReference type="NCBI Taxonomy" id="2509240"/>
    <lineage>
        <taxon>Bacteria</taxon>
        <taxon>Bacillati</taxon>
        <taxon>Bacillota</taxon>
        <taxon>Clostridia</taxon>
        <taxon>Lachnospirales</taxon>
        <taxon>Lachnospiraceae</taxon>
        <taxon>Blautia</taxon>
    </lineage>
</organism>
<evidence type="ECO:0000313" key="3">
    <source>
        <dbReference type="Proteomes" id="UP000290106"/>
    </source>
</evidence>
<dbReference type="AlphaFoldDB" id="A0A4Q1RI35"/>
<dbReference type="OrthoDB" id="9775360at2"/>
<dbReference type="GO" id="GO:0035312">
    <property type="term" value="F:5'-3' DNA exonuclease activity"/>
    <property type="evidence" value="ECO:0007669"/>
    <property type="project" value="TreeGrafter"/>
</dbReference>
<evidence type="ECO:0000313" key="2">
    <source>
        <dbReference type="EMBL" id="RXS75309.1"/>
    </source>
</evidence>
<dbReference type="GO" id="GO:0004534">
    <property type="term" value="F:5'-3' RNA exonuclease activity"/>
    <property type="evidence" value="ECO:0007669"/>
    <property type="project" value="TreeGrafter"/>
</dbReference>
<evidence type="ECO:0000259" key="1">
    <source>
        <dbReference type="SMART" id="SM00481"/>
    </source>
</evidence>
<dbReference type="SUPFAM" id="SSF89550">
    <property type="entry name" value="PHP domain-like"/>
    <property type="match status" value="1"/>
</dbReference>
<dbReference type="SMART" id="SM00481">
    <property type="entry name" value="POLIIIAc"/>
    <property type="match status" value="1"/>
</dbReference>
<keyword evidence="3" id="KW-1185">Reference proteome</keyword>
<name>A0A4Q1RI35_9FIRM</name>
<dbReference type="Proteomes" id="UP000290106">
    <property type="component" value="Unassembled WGS sequence"/>
</dbReference>
<accession>A0A4Q1RI35</accession>
<sequence>MKFDMHCHTKEGSMDGKVMIEEYIKKLKEKGFGGMLVSDHNSYDGYREWRDSIKGKNHTDFVVLKGVEYDTIDCGHMLVIMPEGVKLKLLELRGLPAQILIMVVHKYGGIVGPAHPYGEKYLSLIKTQARKKFHEERLKSLMEQFDFVEVFNACESEEVNEKARKLARKYHKPGFGGSDAHRLECIGMAYTKLPDNIRCESDLIKYVKSVSYITCGGTRYDKTTKDKLGPFNKLLVESFFVYNKSGERLRRRKRMKELENLH</sequence>
<dbReference type="PANTHER" id="PTHR42924">
    <property type="entry name" value="EXONUCLEASE"/>
    <property type="match status" value="1"/>
</dbReference>
<proteinExistence type="predicted"/>
<dbReference type="InterPro" id="IPR016195">
    <property type="entry name" value="Pol/histidinol_Pase-like"/>
</dbReference>
<dbReference type="InterPro" id="IPR052018">
    <property type="entry name" value="PHP_domain"/>
</dbReference>
<dbReference type="Pfam" id="PF13263">
    <property type="entry name" value="PHP_C"/>
    <property type="match status" value="1"/>
</dbReference>
<dbReference type="CDD" id="cd07432">
    <property type="entry name" value="PHP_HisPPase"/>
    <property type="match status" value="1"/>
</dbReference>